<sequence>MYQLQKSAFLALPLILLQWMLPHQQILLQLLLSQHQQLRRKRKNKLTTKVVYTKSPQLRAFLLGKTHPEFMLMI</sequence>
<accession>A0A1J5RUH8</accession>
<proteinExistence type="predicted"/>
<dbReference type="AlphaFoldDB" id="A0A1J5RUH8"/>
<gene>
    <name evidence="1" type="ORF">GALL_185750</name>
</gene>
<name>A0A1J5RUH8_9ZZZZ</name>
<dbReference type="EMBL" id="MLJW01000107">
    <property type="protein sequence ID" value="OIQ99338.1"/>
    <property type="molecule type" value="Genomic_DNA"/>
</dbReference>
<evidence type="ECO:0000313" key="1">
    <source>
        <dbReference type="EMBL" id="OIQ99338.1"/>
    </source>
</evidence>
<protein>
    <submittedName>
        <fullName evidence="1">Uncharacterized protein</fullName>
    </submittedName>
</protein>
<organism evidence="1">
    <name type="scientific">mine drainage metagenome</name>
    <dbReference type="NCBI Taxonomy" id="410659"/>
    <lineage>
        <taxon>unclassified sequences</taxon>
        <taxon>metagenomes</taxon>
        <taxon>ecological metagenomes</taxon>
    </lineage>
</organism>
<comment type="caution">
    <text evidence="1">The sequence shown here is derived from an EMBL/GenBank/DDBJ whole genome shotgun (WGS) entry which is preliminary data.</text>
</comment>
<reference evidence="1" key="1">
    <citation type="submission" date="2016-10" db="EMBL/GenBank/DDBJ databases">
        <title>Sequence of Gallionella enrichment culture.</title>
        <authorList>
            <person name="Poehlein A."/>
            <person name="Muehling M."/>
            <person name="Daniel R."/>
        </authorList>
    </citation>
    <scope>NUCLEOTIDE SEQUENCE</scope>
</reference>